<comment type="caution">
    <text evidence="9">Lacks conserved residue(s) required for the propagation of feature annotation.</text>
</comment>
<feature type="transmembrane region" description="Helical" evidence="9">
    <location>
        <begin position="322"/>
        <end position="349"/>
    </location>
</feature>
<organism evidence="10 11">
    <name type="scientific">Prosthecomicrobium pneumaticum</name>
    <dbReference type="NCBI Taxonomy" id="81895"/>
    <lineage>
        <taxon>Bacteria</taxon>
        <taxon>Pseudomonadati</taxon>
        <taxon>Pseudomonadota</taxon>
        <taxon>Alphaproteobacteria</taxon>
        <taxon>Hyphomicrobiales</taxon>
        <taxon>Kaistiaceae</taxon>
        <taxon>Prosthecomicrobium</taxon>
    </lineage>
</organism>
<evidence type="ECO:0000256" key="9">
    <source>
        <dbReference type="HAMAP-Rule" id="MF_01129"/>
    </source>
</evidence>
<dbReference type="AlphaFoldDB" id="A0A7W9FQ04"/>
<comment type="cofactor">
    <cofactor evidence="9">
        <name>Mg(2+)</name>
        <dbReference type="ChEBI" id="CHEBI:18420"/>
    </cofactor>
</comment>
<dbReference type="GO" id="GO:0004427">
    <property type="term" value="F:inorganic diphosphate phosphatase activity"/>
    <property type="evidence" value="ECO:0007669"/>
    <property type="project" value="UniProtKB-UniRule"/>
</dbReference>
<gene>
    <name evidence="9" type="primary">hppA</name>
    <name evidence="10" type="ORF">GGQ63_003851</name>
</gene>
<dbReference type="HAMAP" id="MF_01129">
    <property type="entry name" value="PPase_energized_pump"/>
    <property type="match status" value="1"/>
</dbReference>
<dbReference type="GO" id="GO:0012505">
    <property type="term" value="C:endomembrane system"/>
    <property type="evidence" value="ECO:0007669"/>
    <property type="project" value="UniProtKB-SubCell"/>
</dbReference>
<feature type="transmembrane region" description="Helical" evidence="9">
    <location>
        <begin position="411"/>
        <end position="430"/>
    </location>
</feature>
<dbReference type="GO" id="GO:0009678">
    <property type="term" value="F:diphosphate hydrolysis-driven proton transmembrane transporter activity"/>
    <property type="evidence" value="ECO:0007669"/>
    <property type="project" value="UniProtKB-UniRule"/>
</dbReference>
<protein>
    <recommendedName>
        <fullName evidence="9">K(+)-insensitive pyrophosphate-energized proton pump</fullName>
        <ecNumber evidence="9">7.1.3.1</ecNumber>
    </recommendedName>
    <alternativeName>
        <fullName evidence="9">Membrane-bound proton-translocating pyrophosphatase</fullName>
    </alternativeName>
    <alternativeName>
        <fullName evidence="9">Pyrophosphate-energized inorganic pyrophosphatase</fullName>
        <shortName evidence="9">H(+)-PPase</shortName>
    </alternativeName>
</protein>
<feature type="site" description="Determinant of potassium independence" evidence="9">
    <location>
        <position position="465"/>
    </location>
</feature>
<dbReference type="PANTHER" id="PTHR31998">
    <property type="entry name" value="K(+)-INSENSITIVE PYROPHOSPHATE-ENERGIZED PROTON PUMP"/>
    <property type="match status" value="1"/>
</dbReference>
<keyword evidence="9" id="KW-1003">Cell membrane</keyword>
<evidence type="ECO:0000256" key="8">
    <source>
        <dbReference type="ARBA" id="ARBA00023136"/>
    </source>
</evidence>
<keyword evidence="4 9" id="KW-0460">Magnesium</keyword>
<comment type="caution">
    <text evidence="10">The sequence shown here is derived from an EMBL/GenBank/DDBJ whole genome shotgun (WGS) entry which is preliminary data.</text>
</comment>
<evidence type="ECO:0000256" key="6">
    <source>
        <dbReference type="ARBA" id="ARBA00022989"/>
    </source>
</evidence>
<keyword evidence="9" id="KW-0375">Hydrogen ion transport</keyword>
<keyword evidence="2 9" id="KW-0813">Transport</keyword>
<dbReference type="EC" id="7.1.3.1" evidence="9"/>
<evidence type="ECO:0000256" key="1">
    <source>
        <dbReference type="ARBA" id="ARBA00004127"/>
    </source>
</evidence>
<feature type="transmembrane region" description="Helical" evidence="9">
    <location>
        <begin position="617"/>
        <end position="637"/>
    </location>
</feature>
<dbReference type="Pfam" id="PF03030">
    <property type="entry name" value="H_PPase"/>
    <property type="match status" value="1"/>
</dbReference>
<feature type="transmembrane region" description="Helical" evidence="9">
    <location>
        <begin position="233"/>
        <end position="251"/>
    </location>
</feature>
<dbReference type="GO" id="GO:0000287">
    <property type="term" value="F:magnesium ion binding"/>
    <property type="evidence" value="ECO:0007669"/>
    <property type="project" value="UniProtKB-UniRule"/>
</dbReference>
<keyword evidence="11" id="KW-1185">Reference proteome</keyword>
<feature type="transmembrane region" description="Helical" evidence="9">
    <location>
        <begin position="127"/>
        <end position="150"/>
    </location>
</feature>
<keyword evidence="8 9" id="KW-0472">Membrane</keyword>
<accession>A0A7W9FQ04</accession>
<dbReference type="InterPro" id="IPR004131">
    <property type="entry name" value="PPase-energised_H-pump"/>
</dbReference>
<dbReference type="Proteomes" id="UP000523821">
    <property type="component" value="Unassembled WGS sequence"/>
</dbReference>
<evidence type="ECO:0000313" key="10">
    <source>
        <dbReference type="EMBL" id="MBB5754759.1"/>
    </source>
</evidence>
<comment type="subunit">
    <text evidence="9">Homodimer.</text>
</comment>
<dbReference type="NCBIfam" id="NF001960">
    <property type="entry name" value="PRK00733.3-5"/>
    <property type="match status" value="1"/>
</dbReference>
<feature type="transmembrane region" description="Helical" evidence="9">
    <location>
        <begin position="291"/>
        <end position="316"/>
    </location>
</feature>
<evidence type="ECO:0000256" key="7">
    <source>
        <dbReference type="ARBA" id="ARBA00023065"/>
    </source>
</evidence>
<proteinExistence type="inferred from homology"/>
<feature type="transmembrane region" description="Helical" evidence="9">
    <location>
        <begin position="522"/>
        <end position="545"/>
    </location>
</feature>
<keyword evidence="3 9" id="KW-0812">Transmembrane</keyword>
<comment type="function">
    <text evidence="9">Proton pump that utilizes the energy of pyrophosphate hydrolysis as the driving force for proton movement across the membrane. Generates a proton motive force.</text>
</comment>
<evidence type="ECO:0000313" key="11">
    <source>
        <dbReference type="Proteomes" id="UP000523821"/>
    </source>
</evidence>
<comment type="catalytic activity">
    <reaction evidence="9">
        <text>diphosphate + H2O + H(+)(in) = 2 phosphate + 2 H(+)(out)</text>
        <dbReference type="Rhea" id="RHEA:13973"/>
        <dbReference type="ChEBI" id="CHEBI:15377"/>
        <dbReference type="ChEBI" id="CHEBI:15378"/>
        <dbReference type="ChEBI" id="CHEBI:33019"/>
        <dbReference type="ChEBI" id="CHEBI:43474"/>
        <dbReference type="EC" id="7.1.3.1"/>
    </reaction>
</comment>
<name>A0A7W9FQ04_9HYPH</name>
<reference evidence="10 11" key="1">
    <citation type="submission" date="2020-08" db="EMBL/GenBank/DDBJ databases">
        <title>Genomic Encyclopedia of Type Strains, Phase IV (KMG-IV): sequencing the most valuable type-strain genomes for metagenomic binning, comparative biology and taxonomic classification.</title>
        <authorList>
            <person name="Goeker M."/>
        </authorList>
    </citation>
    <scope>NUCLEOTIDE SEQUENCE [LARGE SCALE GENOMIC DNA]</scope>
    <source>
        <strain evidence="10 11">DSM 16268</strain>
    </source>
</reference>
<evidence type="ECO:0000256" key="5">
    <source>
        <dbReference type="ARBA" id="ARBA00022967"/>
    </source>
</evidence>
<dbReference type="RefSeq" id="WP_183858196.1">
    <property type="nucleotide sequence ID" value="NZ_JACHOO010000010.1"/>
</dbReference>
<feature type="transmembrane region" description="Helical" evidence="9">
    <location>
        <begin position="156"/>
        <end position="175"/>
    </location>
</feature>
<sequence length="713" mass="72662">MIYLIILCGLAAIAYGAWATRSVLAADAGSARMQEIAAAIQQGASAYLRRQYTTIAVVGVVIFIIVALLLSITVAIGFAIGAILSGLAGFIGMNVSVRANVRTAQAASKSLAAGLELAFKSGAITGMLVAGLALLGVAVYYLILTGFAGYAPSDRVVIDALVALGFGASLISIFARLGGGIFTKGADVGGDLVGKVEAGIPEDDPRNPATIADNVGDNVGDCAGMAADLFETYAVTIVATMVLAAIFFVGAPNFASIMLYPLGIGAVCILTSIAGTFFVKLGRTQSIMGALYKGFIASALLSVVGLAIATSLLVGWGEIGTAAGMTITGTALFVCGLAGLAVTGLIVWITEYYTGIGYRPVRSISQASVTGHGTNVIQGLAVSLEATALPTIVIVAGIIVTYSVAGLFGTAIAVSTMLGLAGMVVALDAFGPVTDNAGGIAEMAGLPKEVRKSTDALDAVGNTTKAVTKGYAIGSAGLGALVLFAAYNYDLSHFIEEANRDGSTAYQYFRGVVPDFQLSNPYVVVGLLLGGLIPYLFGGITMTAVGRAAGSIVEEVRRQFRAKPGIMAGTDKPDYGRAVDILTKAAIKEMIIPSLLPVLAPIVIYFVVYAIAGKSEAFSAVGAMLLGVIVTGLFVAISMTSGGGAWDNAKKSFEDGFVDSAGVRHMKGSDAHKASVTGDTVGDPYKDTAGPAVNPAIKITNIVALLLLAVLAH</sequence>
<dbReference type="GO" id="GO:0005886">
    <property type="term" value="C:plasma membrane"/>
    <property type="evidence" value="ECO:0007669"/>
    <property type="project" value="UniProtKB-SubCell"/>
</dbReference>
<evidence type="ECO:0000256" key="4">
    <source>
        <dbReference type="ARBA" id="ARBA00022842"/>
    </source>
</evidence>
<evidence type="ECO:0000256" key="2">
    <source>
        <dbReference type="ARBA" id="ARBA00022448"/>
    </source>
</evidence>
<keyword evidence="6 9" id="KW-1133">Transmembrane helix</keyword>
<comment type="subcellular location">
    <subcellularLocation>
        <location evidence="9">Cell membrane</location>
        <topology evidence="9">Multi-pass membrane protein</topology>
    </subcellularLocation>
    <subcellularLocation>
        <location evidence="1">Endomembrane system</location>
        <topology evidence="1">Multi-pass membrane protein</topology>
    </subcellularLocation>
</comment>
<keyword evidence="7 9" id="KW-0406">Ion transport</keyword>
<feature type="transmembrane region" description="Helical" evidence="9">
    <location>
        <begin position="386"/>
        <end position="405"/>
    </location>
</feature>
<comment type="similarity">
    <text evidence="9">Belongs to the H(+)-translocating pyrophosphatase (TC 3.A.10) family. K(+)-insensitive subfamily.</text>
</comment>
<feature type="transmembrane region" description="Helical" evidence="9">
    <location>
        <begin position="257"/>
        <end position="279"/>
    </location>
</feature>
<feature type="transmembrane region" description="Helical" evidence="9">
    <location>
        <begin position="55"/>
        <end position="88"/>
    </location>
</feature>
<dbReference type="PIRSF" id="PIRSF001265">
    <property type="entry name" value="H+-PPase"/>
    <property type="match status" value="1"/>
</dbReference>
<keyword evidence="10" id="KW-0378">Hydrolase</keyword>
<feature type="transmembrane region" description="Helical" evidence="9">
    <location>
        <begin position="591"/>
        <end position="611"/>
    </location>
</feature>
<dbReference type="NCBIfam" id="NF001951">
    <property type="entry name" value="PRK00733.1-2"/>
    <property type="match status" value="1"/>
</dbReference>
<dbReference type="EMBL" id="JACHOO010000010">
    <property type="protein sequence ID" value="MBB5754759.1"/>
    <property type="molecule type" value="Genomic_DNA"/>
</dbReference>
<evidence type="ECO:0000256" key="3">
    <source>
        <dbReference type="ARBA" id="ARBA00022692"/>
    </source>
</evidence>
<feature type="transmembrane region" description="Helical" evidence="9">
    <location>
        <begin position="471"/>
        <end position="489"/>
    </location>
</feature>
<keyword evidence="5 9" id="KW-1278">Translocase</keyword>
<dbReference type="NCBIfam" id="TIGR01104">
    <property type="entry name" value="V_PPase"/>
    <property type="match status" value="1"/>
</dbReference>